<dbReference type="AlphaFoldDB" id="K2PJD7"/>
<dbReference type="PANTHER" id="PTHR30457:SF0">
    <property type="entry name" value="PHOSPHATASE, PUTATIVE (AFU_ORTHOLOGUE AFUA_4G01070)-RELATED"/>
    <property type="match status" value="1"/>
</dbReference>
<organism evidence="7 8">
    <name type="scientific">Nitratireductor indicus C115</name>
    <dbReference type="NCBI Taxonomy" id="1231190"/>
    <lineage>
        <taxon>Bacteria</taxon>
        <taxon>Pseudomonadati</taxon>
        <taxon>Pseudomonadota</taxon>
        <taxon>Alphaproteobacteria</taxon>
        <taxon>Hyphomicrobiales</taxon>
        <taxon>Phyllobacteriaceae</taxon>
        <taxon>Nitratireductor</taxon>
    </lineage>
</organism>
<feature type="domain" description="Survival protein SurE-like phosphatase/nucleotidase" evidence="6">
    <location>
        <begin position="3"/>
        <end position="181"/>
    </location>
</feature>
<comment type="caution">
    <text evidence="7">The sequence shown here is derived from an EMBL/GenBank/DDBJ whole genome shotgun (WGS) entry which is preliminary data.</text>
</comment>
<dbReference type="InterPro" id="IPR036523">
    <property type="entry name" value="SurE-like_sf"/>
</dbReference>
<dbReference type="InterPro" id="IPR002828">
    <property type="entry name" value="SurE-like_Pase/nucleotidase"/>
</dbReference>
<dbReference type="Pfam" id="PF01975">
    <property type="entry name" value="SurE"/>
    <property type="match status" value="1"/>
</dbReference>
<dbReference type="eggNOG" id="COG0496">
    <property type="taxonomic scope" value="Bacteria"/>
</dbReference>
<keyword evidence="4 5" id="KW-0378">Hydrolase</keyword>
<keyword evidence="5" id="KW-0547">Nucleotide-binding</keyword>
<dbReference type="GO" id="GO:0008253">
    <property type="term" value="F:5'-nucleotidase activity"/>
    <property type="evidence" value="ECO:0007669"/>
    <property type="project" value="UniProtKB-UniRule"/>
</dbReference>
<keyword evidence="5" id="KW-0963">Cytoplasm</keyword>
<evidence type="ECO:0000259" key="6">
    <source>
        <dbReference type="Pfam" id="PF01975"/>
    </source>
</evidence>
<dbReference type="InterPro" id="IPR030048">
    <property type="entry name" value="SurE"/>
</dbReference>
<dbReference type="GO" id="GO:0046872">
    <property type="term" value="F:metal ion binding"/>
    <property type="evidence" value="ECO:0007669"/>
    <property type="project" value="UniProtKB-UniRule"/>
</dbReference>
<dbReference type="HAMAP" id="MF_00060">
    <property type="entry name" value="SurE"/>
    <property type="match status" value="1"/>
</dbReference>
<comment type="function">
    <text evidence="5">Nucleotidase that shows phosphatase activity on nucleoside 5'-monophosphates.</text>
</comment>
<evidence type="ECO:0000256" key="5">
    <source>
        <dbReference type="HAMAP-Rule" id="MF_00060"/>
    </source>
</evidence>
<dbReference type="GO" id="GO:0005737">
    <property type="term" value="C:cytoplasm"/>
    <property type="evidence" value="ECO:0007669"/>
    <property type="project" value="UniProtKB-SubCell"/>
</dbReference>
<dbReference type="Gene3D" id="3.40.1210.10">
    <property type="entry name" value="Survival protein SurE-like phosphatase/nucleotidase"/>
    <property type="match status" value="1"/>
</dbReference>
<comment type="subcellular location">
    <subcellularLocation>
        <location evidence="5">Cytoplasm</location>
    </subcellularLocation>
</comment>
<keyword evidence="8" id="KW-1185">Reference proteome</keyword>
<feature type="binding site" evidence="5">
    <location>
        <position position="8"/>
    </location>
    <ligand>
        <name>a divalent metal cation</name>
        <dbReference type="ChEBI" id="CHEBI:60240"/>
    </ligand>
</feature>
<dbReference type="EMBL" id="AMSI01000012">
    <property type="protein sequence ID" value="EKF41272.1"/>
    <property type="molecule type" value="Genomic_DNA"/>
</dbReference>
<dbReference type="Proteomes" id="UP000007374">
    <property type="component" value="Unassembled WGS sequence"/>
</dbReference>
<feature type="binding site" evidence="5">
    <location>
        <position position="9"/>
    </location>
    <ligand>
        <name>a divalent metal cation</name>
        <dbReference type="ChEBI" id="CHEBI:60240"/>
    </ligand>
</feature>
<name>K2PJD7_9HYPH</name>
<dbReference type="RefSeq" id="WP_009451662.1">
    <property type="nucleotide sequence ID" value="NZ_AMSI01000012.1"/>
</dbReference>
<dbReference type="OrthoDB" id="9780815at2"/>
<reference evidence="7 8" key="1">
    <citation type="journal article" date="2012" name="J. Bacteriol.">
        <title>Genome Sequence of Nitratireductor indicus Type Strain C115.</title>
        <authorList>
            <person name="Lai Q."/>
            <person name="Li G."/>
            <person name="Yu Z."/>
            <person name="Shao Z."/>
        </authorList>
    </citation>
    <scope>NUCLEOTIDE SEQUENCE [LARGE SCALE GENOMIC DNA]</scope>
    <source>
        <strain evidence="7 8">C115</strain>
    </source>
</reference>
<comment type="cofactor">
    <cofactor evidence="5">
        <name>a divalent metal cation</name>
        <dbReference type="ChEBI" id="CHEBI:60240"/>
    </cofactor>
    <text evidence="5">Binds 1 divalent metal cation per subunit.</text>
</comment>
<evidence type="ECO:0000313" key="7">
    <source>
        <dbReference type="EMBL" id="EKF41272.1"/>
    </source>
</evidence>
<evidence type="ECO:0000313" key="8">
    <source>
        <dbReference type="Proteomes" id="UP000007374"/>
    </source>
</evidence>
<dbReference type="NCBIfam" id="TIGR00087">
    <property type="entry name" value="surE"/>
    <property type="match status" value="1"/>
</dbReference>
<evidence type="ECO:0000256" key="1">
    <source>
        <dbReference type="ARBA" id="ARBA00000815"/>
    </source>
</evidence>
<evidence type="ECO:0000256" key="4">
    <source>
        <dbReference type="ARBA" id="ARBA00022801"/>
    </source>
</evidence>
<feature type="binding site" evidence="5">
    <location>
        <position position="94"/>
    </location>
    <ligand>
        <name>a divalent metal cation</name>
        <dbReference type="ChEBI" id="CHEBI:60240"/>
    </ligand>
</feature>
<evidence type="ECO:0000256" key="2">
    <source>
        <dbReference type="ARBA" id="ARBA00011062"/>
    </source>
</evidence>
<comment type="catalytic activity">
    <reaction evidence="1 5">
        <text>a ribonucleoside 5'-phosphate + H2O = a ribonucleoside + phosphate</text>
        <dbReference type="Rhea" id="RHEA:12484"/>
        <dbReference type="ChEBI" id="CHEBI:15377"/>
        <dbReference type="ChEBI" id="CHEBI:18254"/>
        <dbReference type="ChEBI" id="CHEBI:43474"/>
        <dbReference type="ChEBI" id="CHEBI:58043"/>
        <dbReference type="EC" id="3.1.3.5"/>
    </reaction>
</comment>
<feature type="binding site" evidence="5">
    <location>
        <position position="40"/>
    </location>
    <ligand>
        <name>a divalent metal cation</name>
        <dbReference type="ChEBI" id="CHEBI:60240"/>
    </ligand>
</feature>
<proteinExistence type="inferred from homology"/>
<accession>K2PJD7</accession>
<keyword evidence="3 5" id="KW-0479">Metal-binding</keyword>
<dbReference type="PATRIC" id="fig|1231190.3.peg.3577"/>
<protein>
    <recommendedName>
        <fullName evidence="5">5'-nucleotidase SurE</fullName>
        <ecNumber evidence="5">3.1.3.5</ecNumber>
    </recommendedName>
    <alternativeName>
        <fullName evidence="5">Nucleoside 5'-monophosphate phosphohydrolase</fullName>
    </alternativeName>
</protein>
<sequence length="254" mass="27119">MRILLSNDDGVEASGLALLEAAARKLSDDVWVIAPDGNRSGFGHGISLRKGFTVSRIGPSRYVCSGTPADCVIAGMNWVFRDDRRPDLVLSGINEGRNVAEDVSYSGTMAVAREASLNGIPAVSFSMPRDAQPMSASGIGWLAERIAGFWEARSDWASDGHWLNVNLPHALPAPLQAARIGRDKVATRVRIHEEDAVRAHIEPLADRNYHALPGDENHLIAAGIASVTRLNWHGNAVVPVGVLHEEGAGAKGVA</sequence>
<dbReference type="PANTHER" id="PTHR30457">
    <property type="entry name" value="5'-NUCLEOTIDASE SURE"/>
    <property type="match status" value="1"/>
</dbReference>
<dbReference type="GO" id="GO:0000166">
    <property type="term" value="F:nucleotide binding"/>
    <property type="evidence" value="ECO:0007669"/>
    <property type="project" value="UniProtKB-KW"/>
</dbReference>
<dbReference type="EC" id="3.1.3.5" evidence="5"/>
<dbReference type="STRING" id="721133.SAMN05216176_108236"/>
<dbReference type="SUPFAM" id="SSF64167">
    <property type="entry name" value="SurE-like"/>
    <property type="match status" value="1"/>
</dbReference>
<evidence type="ECO:0000256" key="3">
    <source>
        <dbReference type="ARBA" id="ARBA00022723"/>
    </source>
</evidence>
<comment type="similarity">
    <text evidence="2 5">Belongs to the SurE nucleotidase family.</text>
</comment>
<gene>
    <name evidence="5 7" type="primary">surE</name>
    <name evidence="7" type="ORF">NA8A_17303</name>
</gene>